<protein>
    <submittedName>
        <fullName evidence="1">Uncharacterized protein</fullName>
    </submittedName>
</protein>
<evidence type="ECO:0000313" key="1">
    <source>
        <dbReference type="EMBL" id="TKC59936.1"/>
    </source>
</evidence>
<proteinExistence type="predicted"/>
<accession>A0A4V5PE47</accession>
<dbReference type="EMBL" id="SWDX01000005">
    <property type="protein sequence ID" value="TKC59936.1"/>
    <property type="molecule type" value="Genomic_DNA"/>
</dbReference>
<reference evidence="1 2" key="1">
    <citation type="submission" date="2019-04" db="EMBL/GenBank/DDBJ databases">
        <title>Pedobacter sp. RP-1-16 sp. nov., isolated from Arctic soil.</title>
        <authorList>
            <person name="Dahal R.H."/>
            <person name="Kim D.-U."/>
        </authorList>
    </citation>
    <scope>NUCLEOTIDE SEQUENCE [LARGE SCALE GENOMIC DNA]</scope>
    <source>
        <strain evidence="1 2">RP-1-16</strain>
    </source>
</reference>
<dbReference type="AlphaFoldDB" id="A0A4V5PE47"/>
<dbReference type="Proteomes" id="UP000309594">
    <property type="component" value="Unassembled WGS sequence"/>
</dbReference>
<comment type="caution">
    <text evidence="1">The sequence shown here is derived from an EMBL/GenBank/DDBJ whole genome shotgun (WGS) entry which is preliminary data.</text>
</comment>
<gene>
    <name evidence="1" type="ORF">FBD94_13485</name>
</gene>
<organism evidence="1 2">
    <name type="scientific">Pedobacter hiemivivus</name>
    <dbReference type="NCBI Taxonomy" id="2530454"/>
    <lineage>
        <taxon>Bacteria</taxon>
        <taxon>Pseudomonadati</taxon>
        <taxon>Bacteroidota</taxon>
        <taxon>Sphingobacteriia</taxon>
        <taxon>Sphingobacteriales</taxon>
        <taxon>Sphingobacteriaceae</taxon>
        <taxon>Pedobacter</taxon>
    </lineage>
</organism>
<name>A0A4V5PE47_9SPHI</name>
<sequence>MMNIKTQPLFHLEMDPNKLDSKIKSFEYNGNHYLYVCHLNVYSTKAAGHPDDRPDQVKYLIKSFYGKYLDTIVPLKDFEANNFYEKLAEDIDAHLISTEGSY</sequence>
<evidence type="ECO:0000313" key="2">
    <source>
        <dbReference type="Proteomes" id="UP000309594"/>
    </source>
</evidence>
<dbReference type="RefSeq" id="WP_136880562.1">
    <property type="nucleotide sequence ID" value="NZ_SWDX01000005.1"/>
</dbReference>